<evidence type="ECO:0008006" key="3">
    <source>
        <dbReference type="Google" id="ProtNLM"/>
    </source>
</evidence>
<name>A0AAD1S054_PELCU</name>
<dbReference type="InterPro" id="IPR036691">
    <property type="entry name" value="Endo/exonu/phosph_ase_sf"/>
</dbReference>
<evidence type="ECO:0000313" key="2">
    <source>
        <dbReference type="Proteomes" id="UP001295444"/>
    </source>
</evidence>
<dbReference type="AlphaFoldDB" id="A0AAD1S054"/>
<dbReference type="EMBL" id="OW240915">
    <property type="protein sequence ID" value="CAH2284564.1"/>
    <property type="molecule type" value="Genomic_DNA"/>
</dbReference>
<dbReference type="Proteomes" id="UP001295444">
    <property type="component" value="Chromosome 04"/>
</dbReference>
<sequence length="123" mass="14320">MADCWHALHHSEKDYTLYSPPHNSYSRIYDFFLQHRPLDDHLSATIASMSWSDHAPVIITITSPTLFQKQWTWRLNESLIEDPLIQKEVQSHIDQFFNANSTPDSALDKIWEAHKCVICGILI</sequence>
<accession>A0AAD1S054</accession>
<keyword evidence="2" id="KW-1185">Reference proteome</keyword>
<gene>
    <name evidence="1" type="ORF">PECUL_23A025453</name>
</gene>
<proteinExistence type="predicted"/>
<evidence type="ECO:0000313" key="1">
    <source>
        <dbReference type="EMBL" id="CAH2284564.1"/>
    </source>
</evidence>
<dbReference type="Gene3D" id="3.60.10.10">
    <property type="entry name" value="Endonuclease/exonuclease/phosphatase"/>
    <property type="match status" value="1"/>
</dbReference>
<organism evidence="1 2">
    <name type="scientific">Pelobates cultripes</name>
    <name type="common">Western spadefoot toad</name>
    <dbReference type="NCBI Taxonomy" id="61616"/>
    <lineage>
        <taxon>Eukaryota</taxon>
        <taxon>Metazoa</taxon>
        <taxon>Chordata</taxon>
        <taxon>Craniata</taxon>
        <taxon>Vertebrata</taxon>
        <taxon>Euteleostomi</taxon>
        <taxon>Amphibia</taxon>
        <taxon>Batrachia</taxon>
        <taxon>Anura</taxon>
        <taxon>Pelobatoidea</taxon>
        <taxon>Pelobatidae</taxon>
        <taxon>Pelobates</taxon>
    </lineage>
</organism>
<reference evidence="1" key="1">
    <citation type="submission" date="2022-03" db="EMBL/GenBank/DDBJ databases">
        <authorList>
            <person name="Alioto T."/>
            <person name="Alioto T."/>
            <person name="Gomez Garrido J."/>
        </authorList>
    </citation>
    <scope>NUCLEOTIDE SEQUENCE</scope>
</reference>
<protein>
    <recommendedName>
        <fullName evidence="3">Endonuclease/exonuclease/phosphatase domain-containing protein</fullName>
    </recommendedName>
</protein>